<dbReference type="Pfam" id="PF12802">
    <property type="entry name" value="MarR_2"/>
    <property type="match status" value="1"/>
</dbReference>
<dbReference type="InterPro" id="IPR036390">
    <property type="entry name" value="WH_DNA-bd_sf"/>
</dbReference>
<dbReference type="Gene3D" id="3.30.420.40">
    <property type="match status" value="2"/>
</dbReference>
<keyword evidence="4" id="KW-1185">Reference proteome</keyword>
<dbReference type="Gene3D" id="1.10.10.10">
    <property type="entry name" value="Winged helix-like DNA-binding domain superfamily/Winged helix DNA-binding domain"/>
    <property type="match status" value="1"/>
</dbReference>
<dbReference type="InterPro" id="IPR000600">
    <property type="entry name" value="ROK"/>
</dbReference>
<dbReference type="Pfam" id="PF00480">
    <property type="entry name" value="ROK"/>
    <property type="match status" value="1"/>
</dbReference>
<dbReference type="InterPro" id="IPR049874">
    <property type="entry name" value="ROK_cs"/>
</dbReference>
<gene>
    <name evidence="3" type="primary">nagC</name>
    <name evidence="3" type="ORF">OCH7691_03977</name>
</gene>
<dbReference type="InterPro" id="IPR043129">
    <property type="entry name" value="ATPase_NBD"/>
</dbReference>
<dbReference type="GO" id="GO:0003700">
    <property type="term" value="F:DNA-binding transcription factor activity"/>
    <property type="evidence" value="ECO:0007669"/>
    <property type="project" value="InterPro"/>
</dbReference>
<reference evidence="3 4" key="1">
    <citation type="submission" date="2017-03" db="EMBL/GenBank/DDBJ databases">
        <authorList>
            <person name="Afonso C.L."/>
            <person name="Miller P.J."/>
            <person name="Scott M.A."/>
            <person name="Spackman E."/>
            <person name="Goraichik I."/>
            <person name="Dimitrov K.M."/>
            <person name="Suarez D.L."/>
            <person name="Swayne D.E."/>
        </authorList>
    </citation>
    <scope>NUCLEOTIDE SEQUENCE [LARGE SCALE GENOMIC DNA]</scope>
    <source>
        <strain evidence="3 4">CECT 7691</strain>
    </source>
</reference>
<dbReference type="PANTHER" id="PTHR18964:SF149">
    <property type="entry name" value="BIFUNCTIONAL UDP-N-ACETYLGLUCOSAMINE 2-EPIMERASE_N-ACETYLMANNOSAMINE KINASE"/>
    <property type="match status" value="1"/>
</dbReference>
<dbReference type="InParanoid" id="A0A1Y5TXG3"/>
<dbReference type="SUPFAM" id="SSF46785">
    <property type="entry name" value="Winged helix' DNA-binding domain"/>
    <property type="match status" value="1"/>
</dbReference>
<dbReference type="InterPro" id="IPR036388">
    <property type="entry name" value="WH-like_DNA-bd_sf"/>
</dbReference>
<organism evidence="3 4">
    <name type="scientific">Oceanibacterium hippocampi</name>
    <dbReference type="NCBI Taxonomy" id="745714"/>
    <lineage>
        <taxon>Bacteria</taxon>
        <taxon>Pseudomonadati</taxon>
        <taxon>Pseudomonadota</taxon>
        <taxon>Alphaproteobacteria</taxon>
        <taxon>Sneathiellales</taxon>
        <taxon>Sneathiellaceae</taxon>
        <taxon>Oceanibacterium</taxon>
    </lineage>
</organism>
<feature type="domain" description="HTH marR-type" evidence="2">
    <location>
        <begin position="22"/>
        <end position="68"/>
    </location>
</feature>
<dbReference type="OrthoDB" id="49685at2"/>
<dbReference type="SUPFAM" id="SSF53067">
    <property type="entry name" value="Actin-like ATPase domain"/>
    <property type="match status" value="1"/>
</dbReference>
<evidence type="ECO:0000313" key="3">
    <source>
        <dbReference type="EMBL" id="SLN75824.1"/>
    </source>
</evidence>
<dbReference type="InterPro" id="IPR000835">
    <property type="entry name" value="HTH_MarR-typ"/>
</dbReference>
<dbReference type="RefSeq" id="WP_085885311.1">
    <property type="nucleotide sequence ID" value="NZ_FWFR01000004.1"/>
</dbReference>
<dbReference type="PANTHER" id="PTHR18964">
    <property type="entry name" value="ROK (REPRESSOR, ORF, KINASE) FAMILY"/>
    <property type="match status" value="1"/>
</dbReference>
<dbReference type="Proteomes" id="UP000193200">
    <property type="component" value="Unassembled WGS sequence"/>
</dbReference>
<dbReference type="EMBL" id="FWFR01000004">
    <property type="protein sequence ID" value="SLN75824.1"/>
    <property type="molecule type" value="Genomic_DNA"/>
</dbReference>
<evidence type="ECO:0000313" key="4">
    <source>
        <dbReference type="Proteomes" id="UP000193200"/>
    </source>
</evidence>
<dbReference type="PROSITE" id="PS01125">
    <property type="entry name" value="ROK"/>
    <property type="match status" value="1"/>
</dbReference>
<evidence type="ECO:0000256" key="1">
    <source>
        <dbReference type="ARBA" id="ARBA00006479"/>
    </source>
</evidence>
<evidence type="ECO:0000259" key="2">
    <source>
        <dbReference type="Pfam" id="PF12802"/>
    </source>
</evidence>
<sequence length="406" mass="42878">MTRSGTNLEHARGYNRRLVLEIVRLQGPLGRTEIARRTGLSVQAIHNIVGDLVEAGLVRRRRAEAGGRGQPAAEILIDPAGAYTVGISFDHRRLVTVLVDLAGSQLGLEEHSLARPDPESVLGLIGGSVGRLVRGYPVQRIWGAGVVIPALIEQARPVSFGPSSLPEWDGFPLAETLGRRIGLPVYMENDATAAAVGEHLHGVGQRLRDFFYIYIGVGIGAGLIVGGEPYRGASGHAGEFGHLPVVPDGLPCQCGNRGCLERYVSLSAAQARLTGAPEGSEAVVPERLAEAFAAGDPTLDAWISDAAGHLRRAVTMVENLFDPERVVIGGILPEPILDALLARMRPLAPSVRGPRDDSAIRLSKAEVGLETPALGAAALPLHDGLTPSFRLIAQPTPSAPAVLRVS</sequence>
<dbReference type="AlphaFoldDB" id="A0A1Y5TXG3"/>
<dbReference type="FunCoup" id="A0A1Y5TXG3">
    <property type="interactions" value="262"/>
</dbReference>
<name>A0A1Y5TXG3_9PROT</name>
<comment type="similarity">
    <text evidence="1">Belongs to the ROK (NagC/XylR) family.</text>
</comment>
<protein>
    <submittedName>
        <fullName evidence="3">N-acetylglucosamine repressor</fullName>
    </submittedName>
</protein>
<accession>A0A1Y5TXG3</accession>
<proteinExistence type="inferred from homology"/>